<feature type="domain" description="PurM-like N-terminal" evidence="2">
    <location>
        <begin position="44"/>
        <end position="148"/>
    </location>
</feature>
<evidence type="ECO:0000259" key="2">
    <source>
        <dbReference type="Pfam" id="PF00586"/>
    </source>
</evidence>
<dbReference type="EMBL" id="SLWV01000012">
    <property type="protein sequence ID" value="TCO74623.1"/>
    <property type="molecule type" value="Genomic_DNA"/>
</dbReference>
<dbReference type="OrthoDB" id="9801934at2"/>
<evidence type="ECO:0000259" key="3">
    <source>
        <dbReference type="Pfam" id="PF02769"/>
    </source>
</evidence>
<dbReference type="InterPro" id="IPR036676">
    <property type="entry name" value="PurM-like_C_sf"/>
</dbReference>
<dbReference type="Pfam" id="PF00586">
    <property type="entry name" value="AIRS"/>
    <property type="match status" value="1"/>
</dbReference>
<dbReference type="CDD" id="cd02197">
    <property type="entry name" value="HypE"/>
    <property type="match status" value="1"/>
</dbReference>
<comment type="similarity">
    <text evidence="1">Belongs to the HypE family.</text>
</comment>
<dbReference type="PANTHER" id="PTHR30303">
    <property type="entry name" value="HYDROGENASE ISOENZYMES FORMATION PROTEIN HYPE"/>
    <property type="match status" value="1"/>
</dbReference>
<evidence type="ECO:0000256" key="1">
    <source>
        <dbReference type="ARBA" id="ARBA00006243"/>
    </source>
</evidence>
<sequence length="335" mass="36704">MEIITLSHGSGGKTTHKLIENLFYKNFKNDILLQKNDSSILQKMNGKVAVTTDSFVIKPIFFLGGDIGKLSICGTINDLAVSGAKPMYITVGFIIEEGLEIGILEKIVMSMAKMAKQANVKVIAGDTKVVEKGSVDKIFINTTGIGLIEDRQLYLCANNIQEGDKVIISGSLGDHGMCIMSQREELGLDANIKSDCNLLNTLIKDILNTSKNIRIMRDPTRGGLATTLNEIIAHSNRSIVLNEKDIFIKEEVMSMCQMLGFDPLYVANEGKVVVIVSKDDANKVLDTMRGDPLGKNATIIGEIIDDNKNRVYLKTDIGGTRILNMHDGELLPRIC</sequence>
<dbReference type="PANTHER" id="PTHR30303:SF0">
    <property type="entry name" value="CARBAMOYL DEHYDRATASE HYPE"/>
    <property type="match status" value="1"/>
</dbReference>
<organism evidence="4 5">
    <name type="scientific">Marinisporobacter balticus</name>
    <dbReference type="NCBI Taxonomy" id="2018667"/>
    <lineage>
        <taxon>Bacteria</taxon>
        <taxon>Bacillati</taxon>
        <taxon>Bacillota</taxon>
        <taxon>Clostridia</taxon>
        <taxon>Peptostreptococcales</taxon>
        <taxon>Thermotaleaceae</taxon>
        <taxon>Marinisporobacter</taxon>
    </lineage>
</organism>
<dbReference type="PIRSF" id="PIRSF005644">
    <property type="entry name" value="Hdrgns_mtr_HypE"/>
    <property type="match status" value="1"/>
</dbReference>
<dbReference type="InterPro" id="IPR011854">
    <property type="entry name" value="HypE"/>
</dbReference>
<dbReference type="Proteomes" id="UP000294919">
    <property type="component" value="Unassembled WGS sequence"/>
</dbReference>
<dbReference type="AlphaFoldDB" id="A0A4R2KLR4"/>
<dbReference type="Pfam" id="PF02769">
    <property type="entry name" value="AIRS_C"/>
    <property type="match status" value="1"/>
</dbReference>
<dbReference type="SUPFAM" id="SSF56042">
    <property type="entry name" value="PurM C-terminal domain-like"/>
    <property type="match status" value="1"/>
</dbReference>
<dbReference type="SUPFAM" id="SSF55326">
    <property type="entry name" value="PurM N-terminal domain-like"/>
    <property type="match status" value="1"/>
</dbReference>
<dbReference type="InterPro" id="IPR010918">
    <property type="entry name" value="PurM-like_C_dom"/>
</dbReference>
<name>A0A4R2KLR4_9FIRM</name>
<reference evidence="4 5" key="1">
    <citation type="submission" date="2019-03" db="EMBL/GenBank/DDBJ databases">
        <title>Genomic Encyclopedia of Type Strains, Phase IV (KMG-IV): sequencing the most valuable type-strain genomes for metagenomic binning, comparative biology and taxonomic classification.</title>
        <authorList>
            <person name="Goeker M."/>
        </authorList>
    </citation>
    <scope>NUCLEOTIDE SEQUENCE [LARGE SCALE GENOMIC DNA]</scope>
    <source>
        <strain evidence="4 5">DSM 102940</strain>
    </source>
</reference>
<evidence type="ECO:0000313" key="5">
    <source>
        <dbReference type="Proteomes" id="UP000294919"/>
    </source>
</evidence>
<proteinExistence type="inferred from homology"/>
<dbReference type="InterPro" id="IPR036921">
    <property type="entry name" value="PurM-like_N_sf"/>
</dbReference>
<keyword evidence="5" id="KW-1185">Reference proteome</keyword>
<dbReference type="GO" id="GO:0051604">
    <property type="term" value="P:protein maturation"/>
    <property type="evidence" value="ECO:0007669"/>
    <property type="project" value="TreeGrafter"/>
</dbReference>
<protein>
    <submittedName>
        <fullName evidence="4">Hydrogenase maturation carbamoyl dehydratase HypE</fullName>
    </submittedName>
</protein>
<dbReference type="Gene3D" id="3.30.1330.10">
    <property type="entry name" value="PurM-like, N-terminal domain"/>
    <property type="match status" value="1"/>
</dbReference>
<evidence type="ECO:0000313" key="4">
    <source>
        <dbReference type="EMBL" id="TCO74623.1"/>
    </source>
</evidence>
<dbReference type="NCBIfam" id="TIGR02124">
    <property type="entry name" value="hypE"/>
    <property type="match status" value="1"/>
</dbReference>
<gene>
    <name evidence="4" type="ORF">EV214_112104</name>
</gene>
<comment type="caution">
    <text evidence="4">The sequence shown here is derived from an EMBL/GenBank/DDBJ whole genome shotgun (WGS) entry which is preliminary data.</text>
</comment>
<dbReference type="InterPro" id="IPR016188">
    <property type="entry name" value="PurM-like_N"/>
</dbReference>
<feature type="domain" description="PurM-like C-terminal" evidence="3">
    <location>
        <begin position="161"/>
        <end position="313"/>
    </location>
</feature>
<dbReference type="Gene3D" id="3.90.650.10">
    <property type="entry name" value="PurM-like C-terminal domain"/>
    <property type="match status" value="1"/>
</dbReference>
<dbReference type="RefSeq" id="WP_132245383.1">
    <property type="nucleotide sequence ID" value="NZ_SLWV01000012.1"/>
</dbReference>
<accession>A0A4R2KLR4</accession>